<dbReference type="GO" id="GO:0005794">
    <property type="term" value="C:Golgi apparatus"/>
    <property type="evidence" value="ECO:0007669"/>
    <property type="project" value="TreeGrafter"/>
</dbReference>
<gene>
    <name evidence="2" type="ORF">BWQ96_06003</name>
</gene>
<dbReference type="AlphaFoldDB" id="A0A2V3IQ58"/>
<keyword evidence="3" id="KW-1185">Reference proteome</keyword>
<accession>A0A2V3IQ58</accession>
<dbReference type="Pfam" id="PF03407">
    <property type="entry name" value="Nucleotid_trans"/>
    <property type="match status" value="1"/>
</dbReference>
<feature type="domain" description="Nucleotide-diphospho-sugar transferase" evidence="1">
    <location>
        <begin position="104"/>
        <end position="330"/>
    </location>
</feature>
<proteinExistence type="predicted"/>
<dbReference type="GO" id="GO:0016757">
    <property type="term" value="F:glycosyltransferase activity"/>
    <property type="evidence" value="ECO:0007669"/>
    <property type="project" value="TreeGrafter"/>
</dbReference>
<evidence type="ECO:0000313" key="3">
    <source>
        <dbReference type="Proteomes" id="UP000247409"/>
    </source>
</evidence>
<comment type="caution">
    <text evidence="2">The sequence shown here is derived from an EMBL/GenBank/DDBJ whole genome shotgun (WGS) entry which is preliminary data.</text>
</comment>
<dbReference type="OrthoDB" id="540503at2759"/>
<sequence length="416" mass="45853">MTAAKGWRVRRRAVCKIASSRRFLLVAAVAGTLLLLTLLGNARGLGHRRRQRQQLALLAGQAAVSHAPLRRSLVVVTAVNFAFRHYVLNLICSLQRVSSLSALNVLVFSLDARVHRFVKRHGLRSVLLAQGAASDGEEEAVFGSARFNLLSKRKLHAVKQVLDVGVDVLFSDADVVWCRGGFDAVLQLVAERVGYADMFVQTAWPRSVLNSGFYYVASNSRTRALFDALLRFPQSSENDQVIFNRVLCASKYGGQLVFDNNATAERLPSGRIKPSACKWNGVRAELLDSRLYPTGGQLWSGRKLFHWSRDTIVHMCDSAAVRILHNNCILSFGKLARFVVKGLWYVRGDYAHSQLVAREEEEDAADGDDSSPYADLATSTGLHAVCGPPALPTDLMRKRCGRAKCGDDALLHPHST</sequence>
<dbReference type="PANTHER" id="PTHR47032:SF1">
    <property type="entry name" value="UDP-D-XYLOSE:L-FUCOSE ALPHA-1,3-D-XYLOSYLTRANSFERASE-RELATED"/>
    <property type="match status" value="1"/>
</dbReference>
<evidence type="ECO:0000313" key="2">
    <source>
        <dbReference type="EMBL" id="PXF44222.1"/>
    </source>
</evidence>
<dbReference type="PANTHER" id="PTHR47032">
    <property type="entry name" value="UDP-D-XYLOSE:L-FUCOSE ALPHA-1,3-D-XYLOSYLTRANSFERASE-RELATED"/>
    <property type="match status" value="1"/>
</dbReference>
<name>A0A2V3IQ58_9FLOR</name>
<dbReference type="InterPro" id="IPR052636">
    <property type="entry name" value="UDP-D-xylose:L-fucose_XylT"/>
</dbReference>
<protein>
    <submittedName>
        <fullName evidence="2">Beta-arabinofuranosyltransferase RAY1</fullName>
    </submittedName>
</protein>
<evidence type="ECO:0000259" key="1">
    <source>
        <dbReference type="Pfam" id="PF03407"/>
    </source>
</evidence>
<organism evidence="2 3">
    <name type="scientific">Gracilariopsis chorda</name>
    <dbReference type="NCBI Taxonomy" id="448386"/>
    <lineage>
        <taxon>Eukaryota</taxon>
        <taxon>Rhodophyta</taxon>
        <taxon>Florideophyceae</taxon>
        <taxon>Rhodymeniophycidae</taxon>
        <taxon>Gracilariales</taxon>
        <taxon>Gracilariaceae</taxon>
        <taxon>Gracilariopsis</taxon>
    </lineage>
</organism>
<dbReference type="InterPro" id="IPR005069">
    <property type="entry name" value="Nucl-diP-sugar_transferase"/>
</dbReference>
<dbReference type="Proteomes" id="UP000247409">
    <property type="component" value="Unassembled WGS sequence"/>
</dbReference>
<dbReference type="EMBL" id="NBIV01000097">
    <property type="protein sequence ID" value="PXF44222.1"/>
    <property type="molecule type" value="Genomic_DNA"/>
</dbReference>
<keyword evidence="2" id="KW-0808">Transferase</keyword>
<reference evidence="2 3" key="1">
    <citation type="journal article" date="2018" name="Mol. Biol. Evol.">
        <title>Analysis of the draft genome of the red seaweed Gracilariopsis chorda provides insights into genome size evolution in Rhodophyta.</title>
        <authorList>
            <person name="Lee J."/>
            <person name="Yang E.C."/>
            <person name="Graf L."/>
            <person name="Yang J.H."/>
            <person name="Qiu H."/>
            <person name="Zel Zion U."/>
            <person name="Chan C.X."/>
            <person name="Stephens T.G."/>
            <person name="Weber A.P.M."/>
            <person name="Boo G.H."/>
            <person name="Boo S.M."/>
            <person name="Kim K.M."/>
            <person name="Shin Y."/>
            <person name="Jung M."/>
            <person name="Lee S.J."/>
            <person name="Yim H.S."/>
            <person name="Lee J.H."/>
            <person name="Bhattacharya D."/>
            <person name="Yoon H.S."/>
        </authorList>
    </citation>
    <scope>NUCLEOTIDE SEQUENCE [LARGE SCALE GENOMIC DNA]</scope>
    <source>
        <strain evidence="2 3">SKKU-2015</strain>
        <tissue evidence="2">Whole body</tissue>
    </source>
</reference>